<reference evidence="5 6" key="1">
    <citation type="journal article" date="2009" name="Stand. Genomic Sci.">
        <title>Complete genome sequence of Catenulispora acidiphila type strain (ID 139908).</title>
        <authorList>
            <person name="Copeland A."/>
            <person name="Lapidus A."/>
            <person name="Glavina Del Rio T."/>
            <person name="Nolan M."/>
            <person name="Lucas S."/>
            <person name="Chen F."/>
            <person name="Tice H."/>
            <person name="Cheng J.F."/>
            <person name="Bruce D."/>
            <person name="Goodwin L."/>
            <person name="Pitluck S."/>
            <person name="Mikhailova N."/>
            <person name="Pati A."/>
            <person name="Ivanova N."/>
            <person name="Mavromatis K."/>
            <person name="Chen A."/>
            <person name="Palaniappan K."/>
            <person name="Chain P."/>
            <person name="Land M."/>
            <person name="Hauser L."/>
            <person name="Chang Y.J."/>
            <person name="Jeffries C.D."/>
            <person name="Chertkov O."/>
            <person name="Brettin T."/>
            <person name="Detter J.C."/>
            <person name="Han C."/>
            <person name="Ali Z."/>
            <person name="Tindall B.J."/>
            <person name="Goker M."/>
            <person name="Bristow J."/>
            <person name="Eisen J.A."/>
            <person name="Markowitz V."/>
            <person name="Hugenholtz P."/>
            <person name="Kyrpides N.C."/>
            <person name="Klenk H.P."/>
        </authorList>
    </citation>
    <scope>NUCLEOTIDE SEQUENCE [LARGE SCALE GENOMIC DNA]</scope>
    <source>
        <strain evidence="6">DSM 44928 / JCM 14897 / NBRC 102108 / NRRL B-24433 / ID139908</strain>
    </source>
</reference>
<dbReference type="InterPro" id="IPR003593">
    <property type="entry name" value="AAA+_ATPase"/>
</dbReference>
<dbReference type="KEGG" id="cai:Caci_4197"/>
<dbReference type="HOGENOM" id="CLU_006850_2_2_11"/>
<keyword evidence="6" id="KW-1185">Reference proteome</keyword>
<dbReference type="InterPro" id="IPR027417">
    <property type="entry name" value="P-loop_NTPase"/>
</dbReference>
<dbReference type="InterPro" id="IPR036388">
    <property type="entry name" value="WH-like_DNA-bd_sf"/>
</dbReference>
<feature type="domain" description="HTH luxR-type" evidence="4">
    <location>
        <begin position="931"/>
        <end position="996"/>
    </location>
</feature>
<dbReference type="PROSITE" id="PS00622">
    <property type="entry name" value="HTH_LUXR_1"/>
    <property type="match status" value="1"/>
</dbReference>
<keyword evidence="1" id="KW-0547">Nucleotide-binding</keyword>
<proteinExistence type="predicted"/>
<evidence type="ECO:0000259" key="4">
    <source>
        <dbReference type="PROSITE" id="PS50043"/>
    </source>
</evidence>
<accession>C7QI16</accession>
<dbReference type="InterPro" id="IPR000792">
    <property type="entry name" value="Tscrpt_reg_LuxR_C"/>
</dbReference>
<dbReference type="GO" id="GO:0006355">
    <property type="term" value="P:regulation of DNA-templated transcription"/>
    <property type="evidence" value="ECO:0007669"/>
    <property type="project" value="InterPro"/>
</dbReference>
<dbReference type="OrthoDB" id="4500249at2"/>
<evidence type="ECO:0000256" key="3">
    <source>
        <dbReference type="SAM" id="MobiDB-lite"/>
    </source>
</evidence>
<dbReference type="GO" id="GO:0004016">
    <property type="term" value="F:adenylate cyclase activity"/>
    <property type="evidence" value="ECO:0007669"/>
    <property type="project" value="TreeGrafter"/>
</dbReference>
<dbReference type="SUPFAM" id="SSF48452">
    <property type="entry name" value="TPR-like"/>
    <property type="match status" value="2"/>
</dbReference>
<dbReference type="SUPFAM" id="SSF46894">
    <property type="entry name" value="C-terminal effector domain of the bipartite response regulators"/>
    <property type="match status" value="1"/>
</dbReference>
<dbReference type="STRING" id="479433.Caci_4197"/>
<dbReference type="Proteomes" id="UP000000851">
    <property type="component" value="Chromosome"/>
</dbReference>
<dbReference type="AlphaFoldDB" id="C7QI16"/>
<feature type="compositionally biased region" description="Basic and acidic residues" evidence="3">
    <location>
        <begin position="255"/>
        <end position="265"/>
    </location>
</feature>
<keyword evidence="2" id="KW-0067">ATP-binding</keyword>
<dbReference type="GO" id="GO:0005737">
    <property type="term" value="C:cytoplasm"/>
    <property type="evidence" value="ECO:0007669"/>
    <property type="project" value="TreeGrafter"/>
</dbReference>
<feature type="compositionally biased region" description="Polar residues" evidence="3">
    <location>
        <begin position="916"/>
        <end position="926"/>
    </location>
</feature>
<dbReference type="eggNOG" id="COG2909">
    <property type="taxonomic scope" value="Bacteria"/>
</dbReference>
<dbReference type="InterPro" id="IPR011990">
    <property type="entry name" value="TPR-like_helical_dom_sf"/>
</dbReference>
<dbReference type="CDD" id="cd06170">
    <property type="entry name" value="LuxR_C_like"/>
    <property type="match status" value="1"/>
</dbReference>
<gene>
    <name evidence="5" type="ordered locus">Caci_4197</name>
</gene>
<dbReference type="InterPro" id="IPR016032">
    <property type="entry name" value="Sig_transdc_resp-reg_C-effctor"/>
</dbReference>
<organism evidence="5 6">
    <name type="scientific">Catenulispora acidiphila (strain DSM 44928 / JCM 14897 / NBRC 102108 / NRRL B-24433 / ID139908)</name>
    <dbReference type="NCBI Taxonomy" id="479433"/>
    <lineage>
        <taxon>Bacteria</taxon>
        <taxon>Bacillati</taxon>
        <taxon>Actinomycetota</taxon>
        <taxon>Actinomycetes</taxon>
        <taxon>Catenulisporales</taxon>
        <taxon>Catenulisporaceae</taxon>
        <taxon>Catenulispora</taxon>
    </lineage>
</organism>
<dbReference type="SUPFAM" id="SSF52540">
    <property type="entry name" value="P-loop containing nucleoside triphosphate hydrolases"/>
    <property type="match status" value="1"/>
</dbReference>
<dbReference type="RefSeq" id="WP_015792790.1">
    <property type="nucleotide sequence ID" value="NC_013131.1"/>
</dbReference>
<dbReference type="EMBL" id="CP001700">
    <property type="protein sequence ID" value="ACU73061.1"/>
    <property type="molecule type" value="Genomic_DNA"/>
</dbReference>
<evidence type="ECO:0000313" key="5">
    <source>
        <dbReference type="EMBL" id="ACU73061.1"/>
    </source>
</evidence>
<name>C7QI16_CATAD</name>
<sequence>MSRPQDHDLGSPHLVVGRDEEMRAVAAAFDALTAGTGGFLQVVGEPGIGKTYLLAAIRETALTKGISVLSGRATEFEQEMPFQILLDALSEHGDLARLLEGLPPGAGEVPAPDRPPGARSAPDIDRFRLFQALRQVMASMADQPVLVLLDDVHWADPGSIDFIAFLSRRPIAGPVLIVVAHRERQAPAQLRYALARDTDHGTVTRIELGPLSLADSARLLGDRNGTRRSVELHEKSHGNPLYLLTLDRSNGYRRRPGDPNRREGGDASSRLEALILGETVTLSPDELAVASTAAVVGDPFTPELLTAVMAGPALSQVECAVNSLVSRDLIREVPSGPGLVFRHPLVRRVIYDQSAPTWRVDIHRRALALLAERGASASERVHHVEHCATAWSPEYETVLCQAGQEAMSTSPLTAAHWFGVALNLLPHNEDSLRRRFELSFLVARALGLGGRFAESRDLLHEILQDASEATMVNRSEAVVLCAHAEQRLGRYSEAIALLRAEVARLGTKTSSQRIGLCLELGLTALLANDYPAARADISWALDAARETGDRLYEATALAFSAFGEICVGHTDIARAAADSASAMVDGMPDSVLAGERETLCMLGWAEMLLERFSDADRHLARGRAIVRRTGQSHGLPHVLLGQCLVAMFTGRMAEALEQVQNAEDAARLVGSDHLLGIVLAIKAPIQVWMSPRGKGDAALAGARAATALFTGSAVNSWWARNALMLRGHAELTNGDAASCVELVLRAGGPDLRMLGAPLVPEYAEILISALIRLGQTDRAEELARMAVVQAEQLDLPGQRGHAVRARGLLSALRGDHQSADADFTRAVAAFAQAGRLVEQARTAVFHARTLVMLGRREEALATLARSTAQAAGCGAIWVRDELERVRGQVAGRAPGGCVQSAEETAAAVNDAPTNAVGESTSAASRSGTHDSARVLTVLTDRERQIALLVGAGHSNRQIATRLFLSERTVESHMGNVYRKLGVASRVALARLLAFEVEE</sequence>
<dbReference type="PROSITE" id="PS50043">
    <property type="entry name" value="HTH_LUXR_2"/>
    <property type="match status" value="1"/>
</dbReference>
<dbReference type="InterPro" id="IPR041664">
    <property type="entry name" value="AAA_16"/>
</dbReference>
<protein>
    <submittedName>
        <fullName evidence="5">Transcriptional regulator, LuxR family</fullName>
    </submittedName>
</protein>
<feature type="region of interest" description="Disordered" evidence="3">
    <location>
        <begin position="908"/>
        <end position="929"/>
    </location>
</feature>
<dbReference type="PANTHER" id="PTHR16305">
    <property type="entry name" value="TESTICULAR SOLUBLE ADENYLYL CYCLASE"/>
    <property type="match status" value="1"/>
</dbReference>
<dbReference type="GO" id="GO:0003677">
    <property type="term" value="F:DNA binding"/>
    <property type="evidence" value="ECO:0007669"/>
    <property type="project" value="InterPro"/>
</dbReference>
<dbReference type="PRINTS" id="PR00038">
    <property type="entry name" value="HTHLUXR"/>
</dbReference>
<dbReference type="Gene3D" id="3.40.50.300">
    <property type="entry name" value="P-loop containing nucleotide triphosphate hydrolases"/>
    <property type="match status" value="1"/>
</dbReference>
<dbReference type="InParanoid" id="C7QI16"/>
<dbReference type="PANTHER" id="PTHR16305:SF35">
    <property type="entry name" value="TRANSCRIPTIONAL ACTIVATOR DOMAIN"/>
    <property type="match status" value="1"/>
</dbReference>
<evidence type="ECO:0000313" key="6">
    <source>
        <dbReference type="Proteomes" id="UP000000851"/>
    </source>
</evidence>
<evidence type="ECO:0000256" key="2">
    <source>
        <dbReference type="ARBA" id="ARBA00022840"/>
    </source>
</evidence>
<dbReference type="Pfam" id="PF00196">
    <property type="entry name" value="GerE"/>
    <property type="match status" value="1"/>
</dbReference>
<dbReference type="Pfam" id="PF13191">
    <property type="entry name" value="AAA_16"/>
    <property type="match status" value="1"/>
</dbReference>
<dbReference type="SMART" id="SM00382">
    <property type="entry name" value="AAA"/>
    <property type="match status" value="1"/>
</dbReference>
<dbReference type="Gene3D" id="1.25.40.10">
    <property type="entry name" value="Tetratricopeptide repeat domain"/>
    <property type="match status" value="2"/>
</dbReference>
<evidence type="ECO:0000256" key="1">
    <source>
        <dbReference type="ARBA" id="ARBA00022741"/>
    </source>
</evidence>
<feature type="region of interest" description="Disordered" evidence="3">
    <location>
        <begin position="249"/>
        <end position="268"/>
    </location>
</feature>
<dbReference type="Gene3D" id="1.10.10.10">
    <property type="entry name" value="Winged helix-like DNA-binding domain superfamily/Winged helix DNA-binding domain"/>
    <property type="match status" value="1"/>
</dbReference>
<dbReference type="GO" id="GO:0005524">
    <property type="term" value="F:ATP binding"/>
    <property type="evidence" value="ECO:0007669"/>
    <property type="project" value="UniProtKB-KW"/>
</dbReference>
<dbReference type="SMART" id="SM00421">
    <property type="entry name" value="HTH_LUXR"/>
    <property type="match status" value="1"/>
</dbReference>